<accession>A0AAD7UQJ4</accession>
<evidence type="ECO:0000259" key="3">
    <source>
        <dbReference type="Pfam" id="PF02678"/>
    </source>
</evidence>
<proteinExistence type="inferred from homology"/>
<evidence type="ECO:0000256" key="2">
    <source>
        <dbReference type="RuleBase" id="RU003457"/>
    </source>
</evidence>
<dbReference type="EMBL" id="JAQMWT010000028">
    <property type="protein sequence ID" value="KAJ8613561.1"/>
    <property type="molecule type" value="Genomic_DNA"/>
</dbReference>
<dbReference type="Gene3D" id="2.60.120.10">
    <property type="entry name" value="Jelly Rolls"/>
    <property type="match status" value="1"/>
</dbReference>
<feature type="domain" description="Pirin N-terminal" evidence="3">
    <location>
        <begin position="59"/>
        <end position="120"/>
    </location>
</feature>
<evidence type="ECO:0000256" key="1">
    <source>
        <dbReference type="ARBA" id="ARBA00008416"/>
    </source>
</evidence>
<protein>
    <recommendedName>
        <fullName evidence="3">Pirin N-terminal domain-containing protein</fullName>
    </recommendedName>
</protein>
<comment type="caution">
    <text evidence="4">The sequence shown here is derived from an EMBL/GenBank/DDBJ whole genome shotgun (WGS) entry which is preliminary data.</text>
</comment>
<evidence type="ECO:0000313" key="4">
    <source>
        <dbReference type="EMBL" id="KAJ8613561.1"/>
    </source>
</evidence>
<dbReference type="InterPro" id="IPR012093">
    <property type="entry name" value="Pirin"/>
</dbReference>
<reference evidence="4" key="1">
    <citation type="submission" date="2023-01" db="EMBL/GenBank/DDBJ databases">
        <title>Metagenome sequencing of chrysophaentin producing Chrysophaeum taylorii.</title>
        <authorList>
            <person name="Davison J."/>
            <person name="Bewley C."/>
        </authorList>
    </citation>
    <scope>NUCLEOTIDE SEQUENCE</scope>
    <source>
        <strain evidence="4">NIES-1699</strain>
    </source>
</reference>
<dbReference type="PANTHER" id="PTHR13903">
    <property type="entry name" value="PIRIN-RELATED"/>
    <property type="match status" value="1"/>
</dbReference>
<dbReference type="SUPFAM" id="SSF51182">
    <property type="entry name" value="RmlC-like cupins"/>
    <property type="match status" value="1"/>
</dbReference>
<organism evidence="4 5">
    <name type="scientific">Chrysophaeum taylorii</name>
    <dbReference type="NCBI Taxonomy" id="2483200"/>
    <lineage>
        <taxon>Eukaryota</taxon>
        <taxon>Sar</taxon>
        <taxon>Stramenopiles</taxon>
        <taxon>Ochrophyta</taxon>
        <taxon>Pelagophyceae</taxon>
        <taxon>Pelagomonadales</taxon>
        <taxon>Pelagomonadaceae</taxon>
        <taxon>Chrysophaeum</taxon>
    </lineage>
</organism>
<dbReference type="Pfam" id="PF02678">
    <property type="entry name" value="Pirin"/>
    <property type="match status" value="1"/>
</dbReference>
<dbReference type="Proteomes" id="UP001230188">
    <property type="component" value="Unassembled WGS sequence"/>
</dbReference>
<dbReference type="InterPro" id="IPR014710">
    <property type="entry name" value="RmlC-like_jellyroll"/>
</dbReference>
<dbReference type="InterPro" id="IPR003829">
    <property type="entry name" value="Pirin_N_dom"/>
</dbReference>
<gene>
    <name evidence="4" type="ORF">CTAYLR_002208</name>
</gene>
<dbReference type="InterPro" id="IPR011051">
    <property type="entry name" value="RmlC_Cupin_sf"/>
</dbReference>
<dbReference type="AlphaFoldDB" id="A0AAD7UQJ4"/>
<comment type="similarity">
    <text evidence="1 2">Belongs to the pirin family.</text>
</comment>
<sequence>MDTRTRPISARVGGTTFGGPGLYRLVGTVDVHGKGTLHPLHDVDPIVLMDQARITGKGLPKFGVHPHYGLIACSVVIDGALVDEDNLGASPGGYTSAGSVYCAASGRGIAHAEETADEENFLLQVIVRIPAEKMHLRPTITKARKDELPTVQGSTLLVGELDGIKSPATPDSWPDAVFLRVTLDPGESRSLALPENYPHGCVRVLKGAGRVAGQHFTADTIEVAVFGKGGSLEVAADDDSPFDVFLATGQPMLEEPWVKKLGASSFYCFIFSEATSRRQQRLWDFPQRARGRGDHG</sequence>
<dbReference type="PANTHER" id="PTHR13903:SF8">
    <property type="entry name" value="PIRIN"/>
    <property type="match status" value="1"/>
</dbReference>
<keyword evidence="5" id="KW-1185">Reference proteome</keyword>
<evidence type="ECO:0000313" key="5">
    <source>
        <dbReference type="Proteomes" id="UP001230188"/>
    </source>
</evidence>
<name>A0AAD7UQJ4_9STRA</name>